<reference evidence="2 3" key="1">
    <citation type="journal article" date="2016" name="Genome Announc.">
        <title>Draft Genome Sequences of Five Rapidly Growing Mycobacterium Species, M. thermoresistibile, M. fortuitum subsp. acetamidolyticum, M. canariasense, M. brisbanense, and M. novocastrense.</title>
        <authorList>
            <person name="Katahira K."/>
            <person name="Ogura Y."/>
            <person name="Gotoh Y."/>
            <person name="Hayashi T."/>
        </authorList>
    </citation>
    <scope>NUCLEOTIDE SEQUENCE [LARGE SCALE GENOMIC DNA]</scope>
    <source>
        <strain evidence="2 3">JCM6362</strain>
    </source>
</reference>
<evidence type="ECO:0008006" key="4">
    <source>
        <dbReference type="Google" id="ProtNLM"/>
    </source>
</evidence>
<evidence type="ECO:0000313" key="2">
    <source>
        <dbReference type="EMBL" id="GAT16431.1"/>
    </source>
</evidence>
<comment type="caution">
    <text evidence="2">The sequence shown here is derived from an EMBL/GenBank/DDBJ whole genome shotgun (WGS) entry which is preliminary data.</text>
</comment>
<dbReference type="STRING" id="1797.RMCT_3400"/>
<feature type="compositionally biased region" description="Basic and acidic residues" evidence="1">
    <location>
        <begin position="415"/>
        <end position="429"/>
    </location>
</feature>
<dbReference type="AlphaFoldDB" id="A0A117INA1"/>
<feature type="compositionally biased region" description="Polar residues" evidence="1">
    <location>
        <begin position="498"/>
        <end position="510"/>
    </location>
</feature>
<feature type="compositionally biased region" description="Basic and acidic residues" evidence="1">
    <location>
        <begin position="537"/>
        <end position="546"/>
    </location>
</feature>
<name>A0A117INA1_MYCTH</name>
<feature type="region of interest" description="Disordered" evidence="1">
    <location>
        <begin position="406"/>
        <end position="546"/>
    </location>
</feature>
<feature type="region of interest" description="Disordered" evidence="1">
    <location>
        <begin position="1"/>
        <end position="22"/>
    </location>
</feature>
<reference evidence="3" key="2">
    <citation type="submission" date="2016-02" db="EMBL/GenBank/DDBJ databases">
        <title>Draft genome sequence of five rapidly growing Mycobacterium species.</title>
        <authorList>
            <person name="Katahira K."/>
            <person name="Gotou Y."/>
            <person name="Iida K."/>
            <person name="Ogura Y."/>
            <person name="Hayashi T."/>
        </authorList>
    </citation>
    <scope>NUCLEOTIDE SEQUENCE [LARGE SCALE GENOMIC DNA]</scope>
    <source>
        <strain evidence="3">JCM6362</strain>
    </source>
</reference>
<accession>A0A117INA1</accession>
<feature type="compositionally biased region" description="Basic and acidic residues" evidence="1">
    <location>
        <begin position="483"/>
        <end position="497"/>
    </location>
</feature>
<evidence type="ECO:0000313" key="3">
    <source>
        <dbReference type="Proteomes" id="UP000069654"/>
    </source>
</evidence>
<feature type="compositionally biased region" description="Polar residues" evidence="1">
    <location>
        <begin position="519"/>
        <end position="536"/>
    </location>
</feature>
<proteinExistence type="predicted"/>
<dbReference type="Proteomes" id="UP000069654">
    <property type="component" value="Unassembled WGS sequence"/>
</dbReference>
<evidence type="ECO:0000256" key="1">
    <source>
        <dbReference type="SAM" id="MobiDB-lite"/>
    </source>
</evidence>
<sequence length="546" mass="58516">MDLAHPGPVDRESEPSRSRAGRVGAKAFTAGVTVATAGALAVAPVVVTATPPDVRVEPSVADVQLSAFQNPLEVWLDVFTGPTGLLYQLETLGERTSTHWRALADALGDPEVQARFTSFIRNTIDDPMRIPNALLAAPGKYGPVLSAAAQNTGQALVEAFAGLFFERQARTERGALLWLDENGQPTTDETITGIPHMAPPLIQETIRLLAEGNFTDAFAEVNLWFLMDVLSDQRAGFLDALRVPGNFLEDLGAETLARVLGTTWMDPLDEDGEIRHGWGPGLLSRARLGNFARAILAPPVTALFQTMEILDAAATALANAEYDTAISHLINAPAKIANAFINGYASDLENADDYFPGLFSDRGTFNFFFSEVPADIANVLRLTRPESEESTASITGIPGSEPAVQLALKSAPEQKVARDAQSKVEKDAPETPATQEPATEETAHQEPVTDETAPESSEGTTGGELITSGASRNVRKGTSLKQWQDKAAERRQLRTEKVQQGLQNLQSNVRKNLGFNRGGTDSQDTGAANNNAGTSKVRSESSSDDE</sequence>
<gene>
    <name evidence="2" type="ORF">RMCT_3400</name>
</gene>
<dbReference type="RefSeq" id="WP_131588071.1">
    <property type="nucleotide sequence ID" value="NZ_BCTB01000044.1"/>
</dbReference>
<feature type="compositionally biased region" description="Basic and acidic residues" evidence="1">
    <location>
        <begin position="8"/>
        <end position="17"/>
    </location>
</feature>
<organism evidence="2 3">
    <name type="scientific">Mycolicibacterium thermoresistibile</name>
    <name type="common">Mycobacterium thermoresistibile</name>
    <dbReference type="NCBI Taxonomy" id="1797"/>
    <lineage>
        <taxon>Bacteria</taxon>
        <taxon>Bacillati</taxon>
        <taxon>Actinomycetota</taxon>
        <taxon>Actinomycetes</taxon>
        <taxon>Mycobacteriales</taxon>
        <taxon>Mycobacteriaceae</taxon>
        <taxon>Mycolicibacterium</taxon>
    </lineage>
</organism>
<dbReference type="EMBL" id="BCTB01000044">
    <property type="protein sequence ID" value="GAT16431.1"/>
    <property type="molecule type" value="Genomic_DNA"/>
</dbReference>
<protein>
    <recommendedName>
        <fullName evidence="4">PE-PGRS family protein</fullName>
    </recommendedName>
</protein>